<dbReference type="InterPro" id="IPR049717">
    <property type="entry name" value="CylC-like"/>
</dbReference>
<comment type="caution">
    <text evidence="1">The sequence shown here is derived from an EMBL/GenBank/DDBJ whole genome shotgun (WGS) entry which is preliminary data.</text>
</comment>
<evidence type="ECO:0000313" key="1">
    <source>
        <dbReference type="EMBL" id="PLZ84123.1"/>
    </source>
</evidence>
<evidence type="ECO:0000313" key="2">
    <source>
        <dbReference type="Proteomes" id="UP000235036"/>
    </source>
</evidence>
<dbReference type="CDD" id="cd21472">
    <property type="entry name" value="CylC-like"/>
    <property type="match status" value="1"/>
</dbReference>
<proteinExistence type="predicted"/>
<organism evidence="1 2">
    <name type="scientific">Fischerella muscicola CCMEE 5323</name>
    <dbReference type="NCBI Taxonomy" id="2019572"/>
    <lineage>
        <taxon>Bacteria</taxon>
        <taxon>Bacillati</taxon>
        <taxon>Cyanobacteriota</taxon>
        <taxon>Cyanophyceae</taxon>
        <taxon>Nostocales</taxon>
        <taxon>Hapalosiphonaceae</taxon>
        <taxon>Fischerella</taxon>
    </lineage>
</organism>
<accession>A0A2N6JW69</accession>
<dbReference type="RefSeq" id="WP_102205763.1">
    <property type="nucleotide sequence ID" value="NZ_CAWNVR010000013.1"/>
</dbReference>
<reference evidence="1 2" key="1">
    <citation type="submission" date="2017-08" db="EMBL/GenBank/DDBJ databases">
        <title>Genomes of Fischerella (Mastigocladus) sp. strains.</title>
        <authorList>
            <person name="Miller S.R."/>
        </authorList>
    </citation>
    <scope>NUCLEOTIDE SEQUENCE [LARGE SCALE GENOMIC DNA]</scope>
    <source>
        <strain evidence="1 2">CCMEE 5323</strain>
    </source>
</reference>
<sequence>MMYNTEELNTQQQPQITCEIQVKKHLKVTEINYRRNKESNYTEKIKELEQNFDYSSYKDHYWSDPELSILYGTPLYEVASPSQKIALNHLFWVGGYNLTAASETNTVLYNQITGSVFYSIGGYETLCHELDVETSQERYHIHAFRTVANMTELDLLGDAIIGNPFTGHESKAMQGGMIGRLSPGPVRHLFSFNWGSTPFLASQYYALRFIANMILKLTEHSRSQYFKELEKKNEFIPAPTAISYYHFLDESFHTTTSQLIAQDLYKDFPKPTKYEKFMANLSIYMMQFTVLNGLSAGAVASFYPDNLFVIPLVYKILRSPLFAMSTQEALFWIEKCFCHEHEGLHLNLKYHQRLISELCKFFDKLDYTWPVNREMRVMATGGSISKAIQNNTQFFHKFSKSVACENGNPI</sequence>
<gene>
    <name evidence="1" type="ORF">CEN44_25680</name>
</gene>
<dbReference type="AlphaFoldDB" id="A0A2N6JW69"/>
<protein>
    <submittedName>
        <fullName evidence="1">Uncharacterized protein</fullName>
    </submittedName>
</protein>
<keyword evidence="2" id="KW-1185">Reference proteome</keyword>
<name>A0A2N6JW69_FISMU</name>
<dbReference type="EMBL" id="NRQW01000614">
    <property type="protein sequence ID" value="PLZ84123.1"/>
    <property type="molecule type" value="Genomic_DNA"/>
</dbReference>
<dbReference type="Proteomes" id="UP000235036">
    <property type="component" value="Unassembled WGS sequence"/>
</dbReference>